<evidence type="ECO:0000259" key="3">
    <source>
        <dbReference type="Pfam" id="PF12783"/>
    </source>
</evidence>
<evidence type="ECO:0008006" key="8">
    <source>
        <dbReference type="Google" id="ProtNLM"/>
    </source>
</evidence>
<dbReference type="EMBL" id="AUSU01000728">
    <property type="protein sequence ID" value="EPS72704.1"/>
    <property type="molecule type" value="Genomic_DNA"/>
</dbReference>
<dbReference type="OrthoDB" id="294853at2759"/>
<dbReference type="Pfam" id="PF16213">
    <property type="entry name" value="DCB"/>
    <property type="match status" value="1"/>
</dbReference>
<evidence type="ECO:0000313" key="7">
    <source>
        <dbReference type="Proteomes" id="UP000015453"/>
    </source>
</evidence>
<dbReference type="GO" id="GO:0015031">
    <property type="term" value="P:protein transport"/>
    <property type="evidence" value="ECO:0007669"/>
    <property type="project" value="UniProtKB-KW"/>
</dbReference>
<dbReference type="InterPro" id="IPR032629">
    <property type="entry name" value="DCB_dom"/>
</dbReference>
<evidence type="ECO:0000259" key="4">
    <source>
        <dbReference type="Pfam" id="PF16206"/>
    </source>
</evidence>
<sequence>AFMSVLESDLRALSAEARRRYPSVKDAAEHAILKLRSLSSPDEIAHNEDILRIFVMACQVRNAKLSVIGLSCLQKLISHDAVPPSAVKEILSTLKEHSEMADESIQLKTLQTVLVLFQSRLQPDDEENVAYALGICLRLLENTRSLDSVRNTAAATFRQLVALIFDRVALAESLTVGRMGSVGHISRSNSVTSDVNHNIKRLELLESEFISGKPSLMRETLSETGKLGLCLLEDLTTLAAGGSAVWLRFGSVHRSFALELLEFILPNYVVLFKSLLPFEQVLRRQICSLLMTSLRTNSEIEGEIGEPFFRRLVLRSVAHIIKLYSTSLTTESEVFLSIFVRLVALDLPLWHRILVLEILRGFCVESRTLSILFWNFDLINLPHRLFFFILPFRNPNNSTVVADMVKALARVVSTVQYLESGEETFTAVAGMFSSKARGIEWSLDTDAPNATVLAASEAHAITLAIEGLLGVVFAIATLTDEAVEVGELESPRCYITVSPTKCTGKTAVLCMSMVDSMWLTILDALSLILMKSQGEAIILEILKGYQAFTQACGVLHAVEPLNSFLASLCKFTIHSPADAGRKSVLASPSSKRVEPLVDQREGIVLTPKNVQALRTLFNIAHRLQNMLGPSWVLVLETLSALDQVIHSPHATTQARLIPLEVSSAVPKLSSDSPGQYSDFNILSSLNSQLFESSASMDLSALQSLLSALRQLSYQSMTSSVSGIKQTSNQKFGIVRFCVDRMLSILINNTHRVESLWDEVAGHFLELANSSIVQLQVMALDALDKSICAVLGSDQFHESILPKHADMLNNSALRSLELTAVSPLIDLYSSSQCFDVRIGSLKILLHVLERHGERLRYSWSSILEMLRSVTLMAEKDLITLGFQSLRVVMNDGLPSIPISCLNECIDVVGAYCAQKTELNISLTAIGLLWMAADFFVKDMMHVHLHEEKFETVMNCSFSTDQIVNGKKEINVADSRNKVTDGDSNDVKSDELLFSIFSLLHKLGSDGRPEVVRNSAIKMLFQTLGSHGQKLSESMWEDCLKDYVFPILNLSSHLAETSSKDEWYGKELGTRKGKAIHMLVHHSRNTAQKQWDETLVLVLGGISRILRSFFPFLIKLHAFQSGWESLLLFLKRSIFSNSKEVALAAINCLQSTVVSYSQKASAFIYVKSVLEIYEVVLQTPSDNSDHVTDKVKQEIVHGLGDLYLQTSAVFNDEMYKQMILMLNSAVKESEITSDNFEAEYGQVQPVQRAILEILPTLCPVDHLGSMWSFLLKCLLLNLPAADSFIDDRRKDQPEAVGVAKLTSSLFTERLVLVVVDVFLQAPVAQMNDLFTDVIQSLGRCMTTKRDDPDGKLWRLAVDGFHRILIDYVGKSKTALEYDLKSAKSSRMYMWKEVADLYESFLVGHCGRALPSNSLSAAALEADEALELNFVDFLGDKILRRSDIGIPLDV</sequence>
<dbReference type="InterPro" id="IPR016024">
    <property type="entry name" value="ARM-type_fold"/>
</dbReference>
<dbReference type="PANTHER" id="PTHR34199:SF4">
    <property type="entry name" value="ARM REPEAT SUPERFAMILY PROTEIN"/>
    <property type="match status" value="1"/>
</dbReference>
<dbReference type="Pfam" id="PF12783">
    <property type="entry name" value="Sec7-like_HUS"/>
    <property type="match status" value="1"/>
</dbReference>
<dbReference type="Pfam" id="PF16206">
    <property type="entry name" value="Mon2_C"/>
    <property type="match status" value="1"/>
</dbReference>
<feature type="non-terminal residue" evidence="6">
    <location>
        <position position="1447"/>
    </location>
</feature>
<dbReference type="Proteomes" id="UP000015453">
    <property type="component" value="Unassembled WGS sequence"/>
</dbReference>
<dbReference type="InterPro" id="IPR032691">
    <property type="entry name" value="Mon2/Sec7/BIG1-like_HUS"/>
</dbReference>
<evidence type="ECO:0000313" key="6">
    <source>
        <dbReference type="EMBL" id="EPS72704.1"/>
    </source>
</evidence>
<name>S8CYZ5_9LAMI</name>
<protein>
    <recommendedName>
        <fullName evidence="8">Protein MON2 homolog</fullName>
    </recommendedName>
</protein>
<keyword evidence="1" id="KW-0813">Transport</keyword>
<dbReference type="PANTHER" id="PTHR34199">
    <property type="entry name" value="NUMOD3 MOTIF FAMILY PROTEIN, EXPRESSED"/>
    <property type="match status" value="1"/>
</dbReference>
<feature type="domain" description="Mon2/Sec7/BIG1-like dimerisation and cyclophilin-binding" evidence="5">
    <location>
        <begin position="2"/>
        <end position="170"/>
    </location>
</feature>
<evidence type="ECO:0000256" key="2">
    <source>
        <dbReference type="ARBA" id="ARBA00022927"/>
    </source>
</evidence>
<evidence type="ECO:0000256" key="1">
    <source>
        <dbReference type="ARBA" id="ARBA00022448"/>
    </source>
</evidence>
<feature type="non-terminal residue" evidence="6">
    <location>
        <position position="1"/>
    </location>
</feature>
<dbReference type="InterPro" id="IPR032817">
    <property type="entry name" value="Mon2_C"/>
</dbReference>
<evidence type="ECO:0000259" key="5">
    <source>
        <dbReference type="Pfam" id="PF16213"/>
    </source>
</evidence>
<dbReference type="SUPFAM" id="SSF48371">
    <property type="entry name" value="ARM repeat"/>
    <property type="match status" value="2"/>
</dbReference>
<feature type="domain" description="Mon2 C-terminal" evidence="4">
    <location>
        <begin position="890"/>
        <end position="1155"/>
    </location>
</feature>
<keyword evidence="2" id="KW-0653">Protein transport</keyword>
<keyword evidence="7" id="KW-1185">Reference proteome</keyword>
<gene>
    <name evidence="6" type="ORF">M569_02053</name>
</gene>
<feature type="domain" description="Mon2/Sec7/BIG1-like HUS" evidence="3">
    <location>
        <begin position="231"/>
        <end position="377"/>
    </location>
</feature>
<reference evidence="6 7" key="1">
    <citation type="journal article" date="2013" name="BMC Genomics">
        <title>The miniature genome of a carnivorous plant Genlisea aurea contains a low number of genes and short non-coding sequences.</title>
        <authorList>
            <person name="Leushkin E.V."/>
            <person name="Sutormin R.A."/>
            <person name="Nabieva E.R."/>
            <person name="Penin A.A."/>
            <person name="Kondrashov A.S."/>
            <person name="Logacheva M.D."/>
        </authorList>
    </citation>
    <scope>NUCLEOTIDE SEQUENCE [LARGE SCALE GENOMIC DNA]</scope>
</reference>
<organism evidence="6 7">
    <name type="scientific">Genlisea aurea</name>
    <dbReference type="NCBI Taxonomy" id="192259"/>
    <lineage>
        <taxon>Eukaryota</taxon>
        <taxon>Viridiplantae</taxon>
        <taxon>Streptophyta</taxon>
        <taxon>Embryophyta</taxon>
        <taxon>Tracheophyta</taxon>
        <taxon>Spermatophyta</taxon>
        <taxon>Magnoliopsida</taxon>
        <taxon>eudicotyledons</taxon>
        <taxon>Gunneridae</taxon>
        <taxon>Pentapetalae</taxon>
        <taxon>asterids</taxon>
        <taxon>lamiids</taxon>
        <taxon>Lamiales</taxon>
        <taxon>Lentibulariaceae</taxon>
        <taxon>Genlisea</taxon>
    </lineage>
</organism>
<comment type="caution">
    <text evidence="6">The sequence shown here is derived from an EMBL/GenBank/DDBJ whole genome shotgun (WGS) entry which is preliminary data.</text>
</comment>
<accession>S8CYZ5</accession>
<proteinExistence type="predicted"/>